<evidence type="ECO:0000313" key="2">
    <source>
        <dbReference type="EMBL" id="GMM45181.1"/>
    </source>
</evidence>
<feature type="compositionally biased region" description="Basic and acidic residues" evidence="1">
    <location>
        <begin position="41"/>
        <end position="57"/>
    </location>
</feature>
<feature type="region of interest" description="Disordered" evidence="1">
    <location>
        <begin position="33"/>
        <end position="67"/>
    </location>
</feature>
<sequence length="90" mass="10124">MSSFLDRWLARDRKKTHNNALYGANTGSLYSKPMYSSSHGPYEKEYNSSYDPLKERTTPNLTNTPWRYYRRDSAGSAISTDSNGSTGSAS</sequence>
<proteinExistence type="predicted"/>
<reference evidence="2 3" key="1">
    <citation type="journal article" date="2023" name="Elife">
        <title>Identification of key yeast species and microbe-microbe interactions impacting larval growth of Drosophila in the wild.</title>
        <authorList>
            <person name="Mure A."/>
            <person name="Sugiura Y."/>
            <person name="Maeda R."/>
            <person name="Honda K."/>
            <person name="Sakurai N."/>
            <person name="Takahashi Y."/>
            <person name="Watada M."/>
            <person name="Katoh T."/>
            <person name="Gotoh A."/>
            <person name="Gotoh Y."/>
            <person name="Taniguchi I."/>
            <person name="Nakamura K."/>
            <person name="Hayashi T."/>
            <person name="Katayama T."/>
            <person name="Uemura T."/>
            <person name="Hattori Y."/>
        </authorList>
    </citation>
    <scope>NUCLEOTIDE SEQUENCE [LARGE SCALE GENOMIC DNA]</scope>
    <source>
        <strain evidence="2 3">PK-24</strain>
    </source>
</reference>
<dbReference type="EMBL" id="BTGB01000002">
    <property type="protein sequence ID" value="GMM45181.1"/>
    <property type="molecule type" value="Genomic_DNA"/>
</dbReference>
<keyword evidence="3" id="KW-1185">Reference proteome</keyword>
<evidence type="ECO:0000313" key="3">
    <source>
        <dbReference type="Proteomes" id="UP001378960"/>
    </source>
</evidence>
<name>A0AAV5R115_PICKL</name>
<evidence type="ECO:0000256" key="1">
    <source>
        <dbReference type="SAM" id="MobiDB-lite"/>
    </source>
</evidence>
<organism evidence="2 3">
    <name type="scientific">Pichia kluyveri</name>
    <name type="common">Yeast</name>
    <dbReference type="NCBI Taxonomy" id="36015"/>
    <lineage>
        <taxon>Eukaryota</taxon>
        <taxon>Fungi</taxon>
        <taxon>Dikarya</taxon>
        <taxon>Ascomycota</taxon>
        <taxon>Saccharomycotina</taxon>
        <taxon>Pichiomycetes</taxon>
        <taxon>Pichiales</taxon>
        <taxon>Pichiaceae</taxon>
        <taxon>Pichia</taxon>
    </lineage>
</organism>
<dbReference type="Proteomes" id="UP001378960">
    <property type="component" value="Unassembled WGS sequence"/>
</dbReference>
<gene>
    <name evidence="2" type="ORF">DAPK24_017560</name>
</gene>
<accession>A0AAV5R115</accession>
<protein>
    <recommendedName>
        <fullName evidence="4">Mso1 N-terminal domain-containing protein</fullName>
    </recommendedName>
</protein>
<dbReference type="AlphaFoldDB" id="A0AAV5R115"/>
<evidence type="ECO:0008006" key="4">
    <source>
        <dbReference type="Google" id="ProtNLM"/>
    </source>
</evidence>
<comment type="caution">
    <text evidence="2">The sequence shown here is derived from an EMBL/GenBank/DDBJ whole genome shotgun (WGS) entry which is preliminary data.</text>
</comment>